<dbReference type="InterPro" id="IPR044946">
    <property type="entry name" value="Restrct_endonuc_typeI_TRD_sf"/>
</dbReference>
<proteinExistence type="inferred from homology"/>
<comment type="similarity">
    <text evidence="1">Belongs to the type-I restriction system S methylase family.</text>
</comment>
<keyword evidence="3" id="KW-0238">DNA-binding</keyword>
<evidence type="ECO:0000256" key="2">
    <source>
        <dbReference type="ARBA" id="ARBA00022747"/>
    </source>
</evidence>
<evidence type="ECO:0000256" key="3">
    <source>
        <dbReference type="ARBA" id="ARBA00023125"/>
    </source>
</evidence>
<dbReference type="GO" id="GO:0003677">
    <property type="term" value="F:DNA binding"/>
    <property type="evidence" value="ECO:0007669"/>
    <property type="project" value="UniProtKB-KW"/>
</dbReference>
<dbReference type="CDD" id="cd17249">
    <property type="entry name" value="RMtype1_S_EcoR124I-TRD2-CR2_like"/>
    <property type="match status" value="1"/>
</dbReference>
<dbReference type="Gene3D" id="3.90.220.20">
    <property type="entry name" value="DNA methylase specificity domains"/>
    <property type="match status" value="2"/>
</dbReference>
<protein>
    <submittedName>
        <fullName evidence="6">Restriction endonuclease S subunit</fullName>
    </submittedName>
</protein>
<dbReference type="InterPro" id="IPR051212">
    <property type="entry name" value="Type-I_RE_S_subunit"/>
</dbReference>
<name>A0A010ZMG4_9ACTN</name>
<evidence type="ECO:0000313" key="7">
    <source>
        <dbReference type="Proteomes" id="UP000021053"/>
    </source>
</evidence>
<dbReference type="EMBL" id="JFBT01000001">
    <property type="protein sequence ID" value="EXG79854.1"/>
    <property type="molecule type" value="Genomic_DNA"/>
</dbReference>
<sequence>MSQVADLIQQHVPDGVEYKTLGELGTWTGGITPSKANPKYWDRGTVPWVTSMDISATGGSEIRGLVTEAALRETSLRLVAGPSIAVVMRSNILRRFLPIGYIDIDTSANQDLRLLTPVDGIDSRYVFWALQADSERIRQACVRTDGSMAAVNSKAFFEWRIPVPPLVVQRNLVTIFDAFNELEGCLQAEMGLRREQQVAVVSNQLATQGTVDRVALGNVATQVIEPVKVEPNVQYVNLGVKWYGEGAFAREPKYGRDIKAKTLYKVRPGQFIYNRMFVTEGSFGIVTPEIAHGVVSNEFPVFELDASRILPEWLYLKFRDPYIVSVVAGQASGGTKSRRRWKEEQFNAFVIDLPPLDVQREMVRIDSAFRDLRQAINAELVSRQQQFAYYRDRFLAFEEAVA</sequence>
<keyword evidence="6" id="KW-0378">Hydrolase</keyword>
<evidence type="ECO:0000259" key="5">
    <source>
        <dbReference type="Pfam" id="PF01420"/>
    </source>
</evidence>
<dbReference type="HOGENOM" id="CLU_021095_6_0_11"/>
<comment type="subunit">
    <text evidence="4">The methyltransferase is composed of M and S polypeptides.</text>
</comment>
<feature type="domain" description="Type I restriction modification DNA specificity" evidence="5">
    <location>
        <begin position="13"/>
        <end position="181"/>
    </location>
</feature>
<dbReference type="Pfam" id="PF01420">
    <property type="entry name" value="Methylase_S"/>
    <property type="match status" value="1"/>
</dbReference>
<evidence type="ECO:0000313" key="6">
    <source>
        <dbReference type="EMBL" id="EXG79854.1"/>
    </source>
</evidence>
<keyword evidence="6" id="KW-0255">Endonuclease</keyword>
<evidence type="ECO:0000256" key="4">
    <source>
        <dbReference type="ARBA" id="ARBA00038652"/>
    </source>
</evidence>
<dbReference type="PANTHER" id="PTHR43140:SF1">
    <property type="entry name" value="TYPE I RESTRICTION ENZYME ECOKI SPECIFICITY SUBUNIT"/>
    <property type="match status" value="1"/>
</dbReference>
<dbReference type="SUPFAM" id="SSF116734">
    <property type="entry name" value="DNA methylase specificity domain"/>
    <property type="match status" value="2"/>
</dbReference>
<evidence type="ECO:0000256" key="1">
    <source>
        <dbReference type="ARBA" id="ARBA00010923"/>
    </source>
</evidence>
<accession>A0A010ZMG4</accession>
<keyword evidence="2" id="KW-0680">Restriction system</keyword>
<keyword evidence="7" id="KW-1185">Reference proteome</keyword>
<dbReference type="InterPro" id="IPR000055">
    <property type="entry name" value="Restrct_endonuc_typeI_TRD"/>
</dbReference>
<dbReference type="PANTHER" id="PTHR43140">
    <property type="entry name" value="TYPE-1 RESTRICTION ENZYME ECOKI SPECIFICITY PROTEIN"/>
    <property type="match status" value="1"/>
</dbReference>
<dbReference type="RefSeq" id="WP_084700057.1">
    <property type="nucleotide sequence ID" value="NZ_KK073874.1"/>
</dbReference>
<dbReference type="Proteomes" id="UP000021053">
    <property type="component" value="Unassembled WGS sequence"/>
</dbReference>
<comment type="caution">
    <text evidence="6">The sequence shown here is derived from an EMBL/GenBank/DDBJ whole genome shotgun (WGS) entry which is preliminary data.</text>
</comment>
<dbReference type="GO" id="GO:0004519">
    <property type="term" value="F:endonuclease activity"/>
    <property type="evidence" value="ECO:0007669"/>
    <property type="project" value="UniProtKB-KW"/>
</dbReference>
<organism evidence="6 7">
    <name type="scientific">Cryptosporangium arvum DSM 44712</name>
    <dbReference type="NCBI Taxonomy" id="927661"/>
    <lineage>
        <taxon>Bacteria</taxon>
        <taxon>Bacillati</taxon>
        <taxon>Actinomycetota</taxon>
        <taxon>Actinomycetes</taxon>
        <taxon>Cryptosporangiales</taxon>
        <taxon>Cryptosporangiaceae</taxon>
        <taxon>Cryptosporangium</taxon>
    </lineage>
</organism>
<dbReference type="GO" id="GO:0009307">
    <property type="term" value="P:DNA restriction-modification system"/>
    <property type="evidence" value="ECO:0007669"/>
    <property type="project" value="UniProtKB-KW"/>
</dbReference>
<keyword evidence="6" id="KW-0540">Nuclease</keyword>
<gene>
    <name evidence="6" type="ORF">CryarDRAFT_0902</name>
</gene>
<dbReference type="OrthoDB" id="3197085at2"/>
<dbReference type="AlphaFoldDB" id="A0A010ZMG4"/>
<reference evidence="6 7" key="1">
    <citation type="submission" date="2013-07" db="EMBL/GenBank/DDBJ databases">
        <authorList>
            <consortium name="DOE Joint Genome Institute"/>
            <person name="Eisen J."/>
            <person name="Huntemann M."/>
            <person name="Han J."/>
            <person name="Chen A."/>
            <person name="Kyrpides N."/>
            <person name="Mavromatis K."/>
            <person name="Markowitz V."/>
            <person name="Palaniappan K."/>
            <person name="Ivanova N."/>
            <person name="Schaumberg A."/>
            <person name="Pati A."/>
            <person name="Liolios K."/>
            <person name="Nordberg H.P."/>
            <person name="Cantor M.N."/>
            <person name="Hua S.X."/>
            <person name="Woyke T."/>
        </authorList>
    </citation>
    <scope>NUCLEOTIDE SEQUENCE [LARGE SCALE GENOMIC DNA]</scope>
    <source>
        <strain evidence="6 7">DSM 44712</strain>
    </source>
</reference>